<dbReference type="Gene3D" id="1.25.40.10">
    <property type="entry name" value="Tetratricopeptide repeat domain"/>
    <property type="match status" value="2"/>
</dbReference>
<dbReference type="InterPro" id="IPR050767">
    <property type="entry name" value="Sel1_AlgK"/>
</dbReference>
<evidence type="ECO:0000313" key="2">
    <source>
        <dbReference type="Proteomes" id="UP001597307"/>
    </source>
</evidence>
<dbReference type="SUPFAM" id="SSF81901">
    <property type="entry name" value="HCP-like"/>
    <property type="match status" value="2"/>
</dbReference>
<protein>
    <submittedName>
        <fullName evidence="1">Tetratricopeptide repeat protein</fullName>
    </submittedName>
</protein>
<dbReference type="InterPro" id="IPR011990">
    <property type="entry name" value="TPR-like_helical_dom_sf"/>
</dbReference>
<accession>A0ABW4Q9W2</accession>
<dbReference type="InterPro" id="IPR006597">
    <property type="entry name" value="Sel1-like"/>
</dbReference>
<dbReference type="SMART" id="SM00028">
    <property type="entry name" value="TPR"/>
    <property type="match status" value="3"/>
</dbReference>
<comment type="caution">
    <text evidence="1">The sequence shown here is derived from an EMBL/GenBank/DDBJ whole genome shotgun (WGS) entry which is preliminary data.</text>
</comment>
<evidence type="ECO:0000313" key="1">
    <source>
        <dbReference type="EMBL" id="MFD1847508.1"/>
    </source>
</evidence>
<dbReference type="PANTHER" id="PTHR11102">
    <property type="entry name" value="SEL-1-LIKE PROTEIN"/>
    <property type="match status" value="1"/>
</dbReference>
<gene>
    <name evidence="1" type="ORF">ACFSFX_13015</name>
</gene>
<dbReference type="RefSeq" id="WP_343882396.1">
    <property type="nucleotide sequence ID" value="NZ_BAAAIJ010000063.1"/>
</dbReference>
<dbReference type="SMART" id="SM00671">
    <property type="entry name" value="SEL1"/>
    <property type="match status" value="9"/>
</dbReference>
<dbReference type="EMBL" id="JBHUGA010000058">
    <property type="protein sequence ID" value="MFD1847508.1"/>
    <property type="molecule type" value="Genomic_DNA"/>
</dbReference>
<proteinExistence type="predicted"/>
<reference evidence="2" key="1">
    <citation type="journal article" date="2019" name="Int. J. Syst. Evol. Microbiol.">
        <title>The Global Catalogue of Microorganisms (GCM) 10K type strain sequencing project: providing services to taxonomists for standard genome sequencing and annotation.</title>
        <authorList>
            <consortium name="The Broad Institute Genomics Platform"/>
            <consortium name="The Broad Institute Genome Sequencing Center for Infectious Disease"/>
            <person name="Wu L."/>
            <person name="Ma J."/>
        </authorList>
    </citation>
    <scope>NUCLEOTIDE SEQUENCE [LARGE SCALE GENOMIC DNA]</scope>
    <source>
        <strain evidence="2">JCM 11496</strain>
    </source>
</reference>
<dbReference type="Pfam" id="PF13374">
    <property type="entry name" value="TPR_10"/>
    <property type="match status" value="1"/>
</dbReference>
<name>A0ABW4Q9W2_9MICC</name>
<sequence>MAGKTRMAVHLLQLVYPDRLVVIPDAPDGLAALMNAGEIPDNGIVWLDDLERYLSDASNLRSKWIERLQEAGNVIVATMRETFYESFQLGESLQRTQWATLQLFDLVRLKNESEERSALAAQIPDPRIRQGVITYGLGAYVGGGHLALQRLETGRTTNPVGAALVLAATDWQRSGIGDSIGDSIACALVPQYTDSDNLEPSPDELAAGWTWATAQVVGGDAFALLKRQADGSSRPFDYLLDHVSRSGRPIPALLWEAAAAADAPAGRLNTAGLNAVTAGYEQLAARFFERASEQGDVEAMANFATTLERGDRIPEAKALYERSAEGGSLQGMTGLAVLLEREGNVLQAERLFKKAAEGGIGDAMANLGFLLMGRGEEEEAVDWYRRAAEAGSGFGMTNYGIVLEKAGDIEAAEKLYRAAVQKRRNGAGMYQLAKLLSGRGKDEEALSLLQDATRAGNPAAMMELGTVFEARGEEAAAEKLYRMAADRGDAVGLFVVGRKLLAGQHYAEAERMFVRSAGRGYVMSTFWLGLLMQQTGRRAEAVLQFRSAAAHEAMTDVRTLLYIAQELEQEDALPVLRKAANLGSVFAMQQLGILLDRSEAHVEAQSFHDRATVGEERLRQSAGEGDTEALIELGQISADRRDFDQARRLLQKAADQGSAYALQCLALLPPEPGPL</sequence>
<dbReference type="InterPro" id="IPR019734">
    <property type="entry name" value="TPR_rpt"/>
</dbReference>
<keyword evidence="2" id="KW-1185">Reference proteome</keyword>
<organism evidence="1 2">
    <name type="scientific">Arthrobacter flavus</name>
    <dbReference type="NCBI Taxonomy" id="95172"/>
    <lineage>
        <taxon>Bacteria</taxon>
        <taxon>Bacillati</taxon>
        <taxon>Actinomycetota</taxon>
        <taxon>Actinomycetes</taxon>
        <taxon>Micrococcales</taxon>
        <taxon>Micrococcaceae</taxon>
        <taxon>Arthrobacter</taxon>
    </lineage>
</organism>
<dbReference type="Proteomes" id="UP001597307">
    <property type="component" value="Unassembled WGS sequence"/>
</dbReference>
<dbReference type="Pfam" id="PF13432">
    <property type="entry name" value="TPR_16"/>
    <property type="match status" value="1"/>
</dbReference>
<dbReference type="Pfam" id="PF08238">
    <property type="entry name" value="Sel1"/>
    <property type="match status" value="4"/>
</dbReference>
<dbReference type="PANTHER" id="PTHR11102:SF160">
    <property type="entry name" value="ERAD-ASSOCIATED E3 UBIQUITIN-PROTEIN LIGASE COMPONENT HRD3"/>
    <property type="match status" value="1"/>
</dbReference>